<protein>
    <submittedName>
        <fullName evidence="1">Uncharacterized protein</fullName>
    </submittedName>
</protein>
<comment type="caution">
    <text evidence="1">The sequence shown here is derived from an EMBL/GenBank/DDBJ whole genome shotgun (WGS) entry which is preliminary data.</text>
</comment>
<dbReference type="AlphaFoldDB" id="A0A5C6BB72"/>
<sequence length="66" mass="7600">MFFRVANLEIIMISASLNQGSRKEIPRRIAIARRGPFRLPISVREFEKFGPKAARFLLTQDQAILL</sequence>
<evidence type="ECO:0000313" key="2">
    <source>
        <dbReference type="Proteomes" id="UP000320735"/>
    </source>
</evidence>
<proteinExistence type="predicted"/>
<dbReference type="EMBL" id="SJPP01000002">
    <property type="protein sequence ID" value="TWU09333.1"/>
    <property type="molecule type" value="Genomic_DNA"/>
</dbReference>
<evidence type="ECO:0000313" key="1">
    <source>
        <dbReference type="EMBL" id="TWU09333.1"/>
    </source>
</evidence>
<organism evidence="1 2">
    <name type="scientific">Symmachiella macrocystis</name>
    <dbReference type="NCBI Taxonomy" id="2527985"/>
    <lineage>
        <taxon>Bacteria</taxon>
        <taxon>Pseudomonadati</taxon>
        <taxon>Planctomycetota</taxon>
        <taxon>Planctomycetia</taxon>
        <taxon>Planctomycetales</taxon>
        <taxon>Planctomycetaceae</taxon>
        <taxon>Symmachiella</taxon>
    </lineage>
</organism>
<dbReference type="Proteomes" id="UP000320735">
    <property type="component" value="Unassembled WGS sequence"/>
</dbReference>
<reference evidence="1 2" key="1">
    <citation type="submission" date="2019-02" db="EMBL/GenBank/DDBJ databases">
        <title>Deep-cultivation of Planctomycetes and their phenomic and genomic characterization uncovers novel biology.</title>
        <authorList>
            <person name="Wiegand S."/>
            <person name="Jogler M."/>
            <person name="Boedeker C."/>
            <person name="Pinto D."/>
            <person name="Vollmers J."/>
            <person name="Rivas-Marin E."/>
            <person name="Kohn T."/>
            <person name="Peeters S.H."/>
            <person name="Heuer A."/>
            <person name="Rast P."/>
            <person name="Oberbeckmann S."/>
            <person name="Bunk B."/>
            <person name="Jeske O."/>
            <person name="Meyerdierks A."/>
            <person name="Storesund J.E."/>
            <person name="Kallscheuer N."/>
            <person name="Luecker S."/>
            <person name="Lage O.M."/>
            <person name="Pohl T."/>
            <person name="Merkel B.J."/>
            <person name="Hornburger P."/>
            <person name="Mueller R.-W."/>
            <person name="Bruemmer F."/>
            <person name="Labrenz M."/>
            <person name="Spormann A.M."/>
            <person name="Op Den Camp H."/>
            <person name="Overmann J."/>
            <person name="Amann R."/>
            <person name="Jetten M.S.M."/>
            <person name="Mascher T."/>
            <person name="Medema M.H."/>
            <person name="Devos D.P."/>
            <person name="Kaster A.-K."/>
            <person name="Ovreas L."/>
            <person name="Rohde M."/>
            <person name="Galperin M.Y."/>
            <person name="Jogler C."/>
        </authorList>
    </citation>
    <scope>NUCLEOTIDE SEQUENCE [LARGE SCALE GENOMIC DNA]</scope>
    <source>
        <strain evidence="1 2">CA54</strain>
    </source>
</reference>
<keyword evidence="2" id="KW-1185">Reference proteome</keyword>
<name>A0A5C6BB72_9PLAN</name>
<accession>A0A5C6BB72</accession>
<gene>
    <name evidence="1" type="ORF">CA54_45740</name>
</gene>